<gene>
    <name evidence="3" type="ORF">ACFSGX_02350</name>
</gene>
<dbReference type="Pfam" id="PF00535">
    <property type="entry name" value="Glycos_transf_2"/>
    <property type="match status" value="1"/>
</dbReference>
<organism evidence="3 4">
    <name type="scientific">Sphingomonas arantia</name>
    <dbReference type="NCBI Taxonomy" id="1460676"/>
    <lineage>
        <taxon>Bacteria</taxon>
        <taxon>Pseudomonadati</taxon>
        <taxon>Pseudomonadota</taxon>
        <taxon>Alphaproteobacteria</taxon>
        <taxon>Sphingomonadales</taxon>
        <taxon>Sphingomonadaceae</taxon>
        <taxon>Sphingomonas</taxon>
    </lineage>
</organism>
<protein>
    <submittedName>
        <fullName evidence="3">Glycosyltransferase family 2 protein</fullName>
        <ecNumber evidence="3">2.4.-.-</ecNumber>
    </submittedName>
</protein>
<feature type="domain" description="Glycosyltransferase 2-like" evidence="2">
    <location>
        <begin position="24"/>
        <end position="154"/>
    </location>
</feature>
<dbReference type="Proteomes" id="UP001597400">
    <property type="component" value="Unassembled WGS sequence"/>
</dbReference>
<keyword evidence="3" id="KW-0328">Glycosyltransferase</keyword>
<reference evidence="4" key="1">
    <citation type="journal article" date="2019" name="Int. J. Syst. Evol. Microbiol.">
        <title>The Global Catalogue of Microorganisms (GCM) 10K type strain sequencing project: providing services to taxonomists for standard genome sequencing and annotation.</title>
        <authorList>
            <consortium name="The Broad Institute Genomics Platform"/>
            <consortium name="The Broad Institute Genome Sequencing Center for Infectious Disease"/>
            <person name="Wu L."/>
            <person name="Ma J."/>
        </authorList>
    </citation>
    <scope>NUCLEOTIDE SEQUENCE [LARGE SCALE GENOMIC DNA]</scope>
    <source>
        <strain evidence="4">CGMCC 1.12702</strain>
    </source>
</reference>
<dbReference type="PANTHER" id="PTHR43630">
    <property type="entry name" value="POLY-BETA-1,6-N-ACETYL-D-GLUCOSAMINE SYNTHASE"/>
    <property type="match status" value="1"/>
</dbReference>
<keyword evidence="3" id="KW-0808">Transferase</keyword>
<accession>A0ABW4TSF8</accession>
<dbReference type="InterPro" id="IPR029044">
    <property type="entry name" value="Nucleotide-diphossugar_trans"/>
</dbReference>
<comment type="similarity">
    <text evidence="1">Belongs to the glycosyltransferase 2 family. WaaE/KdtX subfamily.</text>
</comment>
<dbReference type="SUPFAM" id="SSF53448">
    <property type="entry name" value="Nucleotide-diphospho-sugar transferases"/>
    <property type="match status" value="1"/>
</dbReference>
<dbReference type="CDD" id="cd02511">
    <property type="entry name" value="Beta4Glucosyltransferase"/>
    <property type="match status" value="1"/>
</dbReference>
<dbReference type="EC" id="2.4.-.-" evidence="3"/>
<dbReference type="GO" id="GO:0016757">
    <property type="term" value="F:glycosyltransferase activity"/>
    <property type="evidence" value="ECO:0007669"/>
    <property type="project" value="UniProtKB-KW"/>
</dbReference>
<comment type="caution">
    <text evidence="3">The sequence shown here is derived from an EMBL/GenBank/DDBJ whole genome shotgun (WGS) entry which is preliminary data.</text>
</comment>
<evidence type="ECO:0000259" key="2">
    <source>
        <dbReference type="Pfam" id="PF00535"/>
    </source>
</evidence>
<dbReference type="InterPro" id="IPR001173">
    <property type="entry name" value="Glyco_trans_2-like"/>
</dbReference>
<evidence type="ECO:0000256" key="1">
    <source>
        <dbReference type="ARBA" id="ARBA00038494"/>
    </source>
</evidence>
<evidence type="ECO:0000313" key="3">
    <source>
        <dbReference type="EMBL" id="MFD1949607.1"/>
    </source>
</evidence>
<sequence length="326" mass="36841">MEPTLTPVAPTPVTDHTRNAPDLTVVILTFNEAHHIERSIASVATIARDVLVIDSFSTDDTVERASRAGARVLQNRFVNQARQFQWGLEHGDIATAWIMRLDADEVIEPDLAAELARRLPDMPADVAGINFDRKHIFMGRWIRHGGRYPLRLLRVFRTNQGRVEDRWMDEHIVVWGGGTVTLKGGFADINLNDLTFFTDKHNKYATREAIEQLSQRYGLFPRDDARAADAVAGQAGTKRWLKEALYNKLPFWVGPTGYFLYRYIGQLGFLDGRPGLIYHFLQGFWYRFLVGAKVVELEEAMRDCTTNAARIARLKSLTGLSLGAPS</sequence>
<keyword evidence="4" id="KW-1185">Reference proteome</keyword>
<dbReference type="RefSeq" id="WP_380927177.1">
    <property type="nucleotide sequence ID" value="NZ_JBHUGS010000001.1"/>
</dbReference>
<proteinExistence type="inferred from homology"/>
<dbReference type="PANTHER" id="PTHR43630:SF2">
    <property type="entry name" value="GLYCOSYLTRANSFERASE"/>
    <property type="match status" value="1"/>
</dbReference>
<name>A0ABW4TSF8_9SPHN</name>
<dbReference type="Gene3D" id="3.90.550.10">
    <property type="entry name" value="Spore Coat Polysaccharide Biosynthesis Protein SpsA, Chain A"/>
    <property type="match status" value="1"/>
</dbReference>
<evidence type="ECO:0000313" key="4">
    <source>
        <dbReference type="Proteomes" id="UP001597400"/>
    </source>
</evidence>
<dbReference type="EMBL" id="JBHUGS010000001">
    <property type="protein sequence ID" value="MFD1949607.1"/>
    <property type="molecule type" value="Genomic_DNA"/>
</dbReference>